<evidence type="ECO:0000256" key="5">
    <source>
        <dbReference type="ARBA" id="ARBA00023136"/>
    </source>
</evidence>
<evidence type="ECO:0000256" key="1">
    <source>
        <dbReference type="ARBA" id="ARBA00004651"/>
    </source>
</evidence>
<dbReference type="RefSeq" id="WP_042556187.1">
    <property type="nucleotide sequence ID" value="NZ_JXQW01000097.1"/>
</dbReference>
<proteinExistence type="predicted"/>
<feature type="transmembrane region" description="Helical" evidence="6">
    <location>
        <begin position="246"/>
        <end position="268"/>
    </location>
</feature>
<dbReference type="Proteomes" id="UP000032068">
    <property type="component" value="Unassembled WGS sequence"/>
</dbReference>
<dbReference type="PIRSF" id="PIRSF035875">
    <property type="entry name" value="RNase_BN"/>
    <property type="match status" value="1"/>
</dbReference>
<evidence type="ECO:0000256" key="4">
    <source>
        <dbReference type="ARBA" id="ARBA00022989"/>
    </source>
</evidence>
<dbReference type="OrthoDB" id="9781030at2"/>
<feature type="transmembrane region" description="Helical" evidence="6">
    <location>
        <begin position="138"/>
        <end position="161"/>
    </location>
</feature>
<comment type="caution">
    <text evidence="7">The sequence shown here is derived from an EMBL/GenBank/DDBJ whole genome shotgun (WGS) entry which is preliminary data.</text>
</comment>
<protein>
    <submittedName>
        <fullName evidence="7">Ribonuclease BN</fullName>
    </submittedName>
</protein>
<dbReference type="EMBL" id="JXQW01000097">
    <property type="protein sequence ID" value="KIP90416.1"/>
    <property type="molecule type" value="Genomic_DNA"/>
</dbReference>
<reference evidence="7 8" key="1">
    <citation type="submission" date="2014-12" db="EMBL/GenBank/DDBJ databases">
        <title>16Stimator: statistical estimation of ribosomal gene copy numbers from draft genome assemblies.</title>
        <authorList>
            <person name="Perisin M.A."/>
            <person name="Vetter M."/>
            <person name="Gilbert J.A."/>
            <person name="Bergelson J."/>
        </authorList>
    </citation>
    <scope>NUCLEOTIDE SEQUENCE [LARGE SCALE GENOMIC DNA]</scope>
    <source>
        <strain evidence="7 8">MEJ086</strain>
    </source>
</reference>
<dbReference type="PANTHER" id="PTHR30213:SF0">
    <property type="entry name" value="UPF0761 MEMBRANE PROTEIN YIHY"/>
    <property type="match status" value="1"/>
</dbReference>
<accession>A0A0D0JUE0</accession>
<feature type="transmembrane region" description="Helical" evidence="6">
    <location>
        <begin position="181"/>
        <end position="202"/>
    </location>
</feature>
<comment type="subcellular location">
    <subcellularLocation>
        <location evidence="1">Cell membrane</location>
        <topology evidence="1">Multi-pass membrane protein</topology>
    </subcellularLocation>
</comment>
<evidence type="ECO:0000313" key="7">
    <source>
        <dbReference type="EMBL" id="KIP90416.1"/>
    </source>
</evidence>
<dbReference type="GO" id="GO:0005886">
    <property type="term" value="C:plasma membrane"/>
    <property type="evidence" value="ECO:0007669"/>
    <property type="project" value="UniProtKB-SubCell"/>
</dbReference>
<dbReference type="NCBIfam" id="TIGR00765">
    <property type="entry name" value="yihY_not_rbn"/>
    <property type="match status" value="1"/>
</dbReference>
<dbReference type="Pfam" id="PF03631">
    <property type="entry name" value="Virul_fac_BrkB"/>
    <property type="match status" value="1"/>
</dbReference>
<evidence type="ECO:0000256" key="3">
    <source>
        <dbReference type="ARBA" id="ARBA00022692"/>
    </source>
</evidence>
<keyword evidence="5 6" id="KW-0472">Membrane</keyword>
<organism evidence="7 8">
    <name type="scientific">Pseudomonas fulva</name>
    <dbReference type="NCBI Taxonomy" id="47880"/>
    <lineage>
        <taxon>Bacteria</taxon>
        <taxon>Pseudomonadati</taxon>
        <taxon>Pseudomonadota</taxon>
        <taxon>Gammaproteobacteria</taxon>
        <taxon>Pseudomonadales</taxon>
        <taxon>Pseudomonadaceae</taxon>
        <taxon>Pseudomonas</taxon>
    </lineage>
</organism>
<evidence type="ECO:0000313" key="8">
    <source>
        <dbReference type="Proteomes" id="UP000032068"/>
    </source>
</evidence>
<keyword evidence="4 6" id="KW-1133">Transmembrane helix</keyword>
<dbReference type="InterPro" id="IPR017039">
    <property type="entry name" value="Virul_fac_BrkB"/>
</dbReference>
<feature type="transmembrane region" description="Helical" evidence="6">
    <location>
        <begin position="34"/>
        <end position="56"/>
    </location>
</feature>
<evidence type="ECO:0000256" key="2">
    <source>
        <dbReference type="ARBA" id="ARBA00022475"/>
    </source>
</evidence>
<feature type="transmembrane region" description="Helical" evidence="6">
    <location>
        <begin position="214"/>
        <end position="234"/>
    </location>
</feature>
<dbReference type="PANTHER" id="PTHR30213">
    <property type="entry name" value="INNER MEMBRANE PROTEIN YHJD"/>
    <property type="match status" value="1"/>
</dbReference>
<gene>
    <name evidence="7" type="ORF">RU08_22925</name>
</gene>
<name>A0A0D0JUE0_9PSED</name>
<evidence type="ECO:0000256" key="6">
    <source>
        <dbReference type="SAM" id="Phobius"/>
    </source>
</evidence>
<sequence length="297" mass="32975">MFLPKLEGVSLFQVMKKTVSDFIEDELPTYASALAFQMFFSLFPFLLFLVALISLLDMQPFFDWLRQQAELVLPQSTVELVNPVIDQLQTQKAGLFSIGIVVALWTASSAVRSTMDAMNKAYGVKEGRKPWKRIPLSLLYTIGIAAALLTAAALMVLGPQVMSWLAQQIGIEQIVVTLWNWLRWPVAISLLMIVVAVVYFVAPDVEQRFRFITPGSVLAVVVWIAASLGFAYYAQNFANYNATYGSIGAIIIFLLYLHISCAVLLFGAELNAVIEHFSKEGKAPGDKEILPENEPTT</sequence>
<keyword evidence="2" id="KW-1003">Cell membrane</keyword>
<keyword evidence="3 6" id="KW-0812">Transmembrane</keyword>
<dbReference type="AlphaFoldDB" id="A0A0D0JUE0"/>